<dbReference type="FunFam" id="2.40.170.20:FF:000005">
    <property type="entry name" value="TonB-dependent siderophore receptor"/>
    <property type="match status" value="1"/>
</dbReference>
<dbReference type="InterPro" id="IPR037066">
    <property type="entry name" value="Plug_dom_sf"/>
</dbReference>
<comment type="subcellular location">
    <subcellularLocation>
        <location evidence="1 14">Cell outer membrane</location>
        <topology evidence="1 14">Multi-pass membrane protein</topology>
    </subcellularLocation>
</comment>
<evidence type="ECO:0000256" key="6">
    <source>
        <dbReference type="ARBA" id="ARBA00022692"/>
    </source>
</evidence>
<evidence type="ECO:0000256" key="12">
    <source>
        <dbReference type="ARBA" id="ARBA00023170"/>
    </source>
</evidence>
<keyword evidence="13 14" id="KW-0998">Cell outer membrane</keyword>
<keyword evidence="7" id="KW-0732">Signal</keyword>
<dbReference type="FunFam" id="2.170.130.10:FF:000001">
    <property type="entry name" value="Catecholate siderophore TonB-dependent receptor"/>
    <property type="match status" value="1"/>
</dbReference>
<reference evidence="19 20" key="1">
    <citation type="submission" date="2019-06" db="EMBL/GenBank/DDBJ databases">
        <title>Genomic Encyclopedia of Type Strains, Phase IV (KMG-V): Genome sequencing to study the core and pangenomes of soil and plant-associated prokaryotes.</title>
        <authorList>
            <person name="Whitman W."/>
        </authorList>
    </citation>
    <scope>NUCLEOTIDE SEQUENCE [LARGE SCALE GENOMIC DNA]</scope>
    <source>
        <strain evidence="19 20">BR 10556</strain>
    </source>
</reference>
<gene>
    <name evidence="19" type="ORF">FBZ95_104680</name>
</gene>
<evidence type="ECO:0000256" key="13">
    <source>
        <dbReference type="ARBA" id="ARBA00023237"/>
    </source>
</evidence>
<evidence type="ECO:0000256" key="3">
    <source>
        <dbReference type="ARBA" id="ARBA00022448"/>
    </source>
</evidence>
<evidence type="ECO:0000256" key="4">
    <source>
        <dbReference type="ARBA" id="ARBA00022452"/>
    </source>
</evidence>
<evidence type="ECO:0000256" key="8">
    <source>
        <dbReference type="ARBA" id="ARBA00023004"/>
    </source>
</evidence>
<evidence type="ECO:0000256" key="10">
    <source>
        <dbReference type="ARBA" id="ARBA00023077"/>
    </source>
</evidence>
<dbReference type="InterPro" id="IPR000531">
    <property type="entry name" value="Beta-barrel_TonB"/>
</dbReference>
<evidence type="ECO:0000256" key="15">
    <source>
        <dbReference type="RuleBase" id="RU003357"/>
    </source>
</evidence>
<dbReference type="GO" id="GO:0038023">
    <property type="term" value="F:signaling receptor activity"/>
    <property type="evidence" value="ECO:0007669"/>
    <property type="project" value="InterPro"/>
</dbReference>
<evidence type="ECO:0000256" key="5">
    <source>
        <dbReference type="ARBA" id="ARBA00022496"/>
    </source>
</evidence>
<dbReference type="Pfam" id="PF07715">
    <property type="entry name" value="Plug"/>
    <property type="match status" value="1"/>
</dbReference>
<evidence type="ECO:0000256" key="1">
    <source>
        <dbReference type="ARBA" id="ARBA00004571"/>
    </source>
</evidence>
<dbReference type="SUPFAM" id="SSF56935">
    <property type="entry name" value="Porins"/>
    <property type="match status" value="1"/>
</dbReference>
<keyword evidence="12 19" id="KW-0675">Receptor</keyword>
<feature type="domain" description="TonB-dependent receptor plug" evidence="18">
    <location>
        <begin position="122"/>
        <end position="222"/>
    </location>
</feature>
<comment type="caution">
    <text evidence="19">The sequence shown here is derived from an EMBL/GenBank/DDBJ whole genome shotgun (WGS) entry which is preliminary data.</text>
</comment>
<dbReference type="PANTHER" id="PTHR32552:SF68">
    <property type="entry name" value="FERRICHROME OUTER MEMBRANE TRANSPORTER_PHAGE RECEPTOR"/>
    <property type="match status" value="1"/>
</dbReference>
<dbReference type="InterPro" id="IPR010105">
    <property type="entry name" value="TonB_sidphr_rcpt"/>
</dbReference>
<dbReference type="PROSITE" id="PS52016">
    <property type="entry name" value="TONB_DEPENDENT_REC_3"/>
    <property type="match status" value="1"/>
</dbReference>
<keyword evidence="6 14" id="KW-0812">Transmembrane</keyword>
<keyword evidence="9" id="KW-0406">Ion transport</keyword>
<dbReference type="EMBL" id="VITW01000004">
    <property type="protein sequence ID" value="TWB76495.1"/>
    <property type="molecule type" value="Genomic_DNA"/>
</dbReference>
<evidence type="ECO:0000313" key="19">
    <source>
        <dbReference type="EMBL" id="TWB76495.1"/>
    </source>
</evidence>
<dbReference type="GO" id="GO:0009279">
    <property type="term" value="C:cell outer membrane"/>
    <property type="evidence" value="ECO:0007669"/>
    <property type="project" value="UniProtKB-SubCell"/>
</dbReference>
<organism evidence="19 20">
    <name type="scientific">Bradyrhizobium sacchari</name>
    <dbReference type="NCBI Taxonomy" id="1399419"/>
    <lineage>
        <taxon>Bacteria</taxon>
        <taxon>Pseudomonadati</taxon>
        <taxon>Pseudomonadota</taxon>
        <taxon>Alphaproteobacteria</taxon>
        <taxon>Hyphomicrobiales</taxon>
        <taxon>Nitrobacteraceae</taxon>
        <taxon>Bradyrhizobium</taxon>
    </lineage>
</organism>
<dbReference type="Gene3D" id="2.40.170.20">
    <property type="entry name" value="TonB-dependent receptor, beta-barrel domain"/>
    <property type="match status" value="1"/>
</dbReference>
<dbReference type="InterPro" id="IPR039426">
    <property type="entry name" value="TonB-dep_rcpt-like"/>
</dbReference>
<keyword evidence="5" id="KW-0410">Iron transport</keyword>
<dbReference type="STRING" id="1399419.A5906_28140"/>
<dbReference type="GO" id="GO:0015891">
    <property type="term" value="P:siderophore transport"/>
    <property type="evidence" value="ECO:0007669"/>
    <property type="project" value="InterPro"/>
</dbReference>
<dbReference type="InterPro" id="IPR036942">
    <property type="entry name" value="Beta-barrel_TonB_sf"/>
</dbReference>
<name>A0A560JZH0_9BRAD</name>
<dbReference type="Pfam" id="PF00593">
    <property type="entry name" value="TonB_dep_Rec_b-barrel"/>
    <property type="match status" value="1"/>
</dbReference>
<sequence length="773" mass="82935">MGVLEVRRWRLIGAVSSVVLFVGMGGAAAQSSTAGSAAAAGTELAPVIVQSSAPPKRVNTSSSRSRAGRARAVSRANAPAGAAAAAAAGAGAGGGHKESAFGHVDGMVATRSATGTKTDAPLIETPVAISVVTQDQIQAQGAQSVSQAVRYTSGVRAEANGADARFDQIFIRGFLADQYLDSLRLMNASIFAYPIVEPFNLERVEILHGPASVLYGQASPGGLVDLVSKRPTLEPYHEMFVSTGSYGRAQAGVDLSGPIDKNKEFLYRFTASGFDVGSQVDHTSYQRVSIAPSLTWRPDNQTTLTVLGTYQRDPKAGFFNLLPANGTVFPVAGGAKIPTSFYSGEPGFDKTDRTVGSIGYLFEHHFNNVVTVRQNLRYMDNSTDFKVVSPTVLTNPFSLPRGVYATYETLRSLALDNQGEFKFKAGPLDHTALLGIDYRNSVDTALARNTTTGVPAINAFNPVYGLPLPNPPVATYNRQRLEQVGFYGQDQIKFGGFVALLGLRYDQADLDTDNLLTGITAPKSDGALIKRAALLYKFDNGVAPYVQYTESFQPRLGTNFFGQAFKPTRGQQEEVGVKYQLDPKTLLTLAVFNLEQQNVLTPDPDPTHIIGGVRSNVQTGKVRSRGVELEGKSEISRNLTMLGAYTYTEIVNTESNTTNLGKRVPGIPLHAASLWADYTFHGGALDGFGLSGGVRYLGAAPGNSLNTFDVPATTLFDLGVHYDLAALGPQFKGFLASANVTNLFDKTYVEVCQDTGCYYGLRRNVIATLRYRW</sequence>
<keyword evidence="8" id="KW-0408">Iron</keyword>
<keyword evidence="4 14" id="KW-1134">Transmembrane beta strand</keyword>
<evidence type="ECO:0000256" key="16">
    <source>
        <dbReference type="SAM" id="MobiDB-lite"/>
    </source>
</evidence>
<evidence type="ECO:0000256" key="7">
    <source>
        <dbReference type="ARBA" id="ARBA00022729"/>
    </source>
</evidence>
<evidence type="ECO:0000256" key="14">
    <source>
        <dbReference type="PROSITE-ProRule" id="PRU01360"/>
    </source>
</evidence>
<feature type="compositionally biased region" description="Low complexity" evidence="16">
    <location>
        <begin position="61"/>
        <end position="74"/>
    </location>
</feature>
<dbReference type="Gene3D" id="2.170.130.10">
    <property type="entry name" value="TonB-dependent receptor, plug domain"/>
    <property type="match status" value="1"/>
</dbReference>
<feature type="domain" description="TonB-dependent receptor-like beta-barrel" evidence="17">
    <location>
        <begin position="296"/>
        <end position="743"/>
    </location>
</feature>
<keyword evidence="20" id="KW-1185">Reference proteome</keyword>
<keyword evidence="3 14" id="KW-0813">Transport</keyword>
<dbReference type="PANTHER" id="PTHR32552">
    <property type="entry name" value="FERRICHROME IRON RECEPTOR-RELATED"/>
    <property type="match status" value="1"/>
</dbReference>
<evidence type="ECO:0000256" key="2">
    <source>
        <dbReference type="ARBA" id="ARBA00009810"/>
    </source>
</evidence>
<dbReference type="NCBIfam" id="TIGR01783">
    <property type="entry name" value="TonB-siderophor"/>
    <property type="match status" value="1"/>
</dbReference>
<evidence type="ECO:0000259" key="18">
    <source>
        <dbReference type="Pfam" id="PF07715"/>
    </source>
</evidence>
<dbReference type="GO" id="GO:0015344">
    <property type="term" value="F:siderophore uptake transmembrane transporter activity"/>
    <property type="evidence" value="ECO:0007669"/>
    <property type="project" value="TreeGrafter"/>
</dbReference>
<dbReference type="InterPro" id="IPR012910">
    <property type="entry name" value="Plug_dom"/>
</dbReference>
<keyword evidence="10 15" id="KW-0798">TonB box</keyword>
<evidence type="ECO:0000256" key="11">
    <source>
        <dbReference type="ARBA" id="ARBA00023136"/>
    </source>
</evidence>
<keyword evidence="11 14" id="KW-0472">Membrane</keyword>
<evidence type="ECO:0000259" key="17">
    <source>
        <dbReference type="Pfam" id="PF00593"/>
    </source>
</evidence>
<comment type="similarity">
    <text evidence="2 14 15">Belongs to the TonB-dependent receptor family.</text>
</comment>
<accession>A0A560JZH0</accession>
<dbReference type="AlphaFoldDB" id="A0A560JZH0"/>
<proteinExistence type="inferred from homology"/>
<dbReference type="Proteomes" id="UP000315914">
    <property type="component" value="Unassembled WGS sequence"/>
</dbReference>
<evidence type="ECO:0000313" key="20">
    <source>
        <dbReference type="Proteomes" id="UP000315914"/>
    </source>
</evidence>
<evidence type="ECO:0000256" key="9">
    <source>
        <dbReference type="ARBA" id="ARBA00023065"/>
    </source>
</evidence>
<protein>
    <submittedName>
        <fullName evidence="19">Iron complex outermembrane receptor protein</fullName>
    </submittedName>
</protein>
<dbReference type="CDD" id="cd01347">
    <property type="entry name" value="ligand_gated_channel"/>
    <property type="match status" value="1"/>
</dbReference>
<feature type="region of interest" description="Disordered" evidence="16">
    <location>
        <begin position="52"/>
        <end position="74"/>
    </location>
</feature>